<accession>A0A9N9GSQ8</accession>
<gene>
    <name evidence="1" type="ORF">RFULGI_LOCUS7423</name>
</gene>
<name>A0A9N9GSQ8_9GLOM</name>
<dbReference type="EMBL" id="CAJVPZ010010723">
    <property type="protein sequence ID" value="CAG8622732.1"/>
    <property type="molecule type" value="Genomic_DNA"/>
</dbReference>
<sequence length="74" mass="8433">EPLKIIVMGSVGTGKFYLIRAIRRQLCRIAEITSEPPDLYLSNRSSAYNINSVTIYSTLFIPMQIRNNIDLKSK</sequence>
<dbReference type="OrthoDB" id="2448136at2759"/>
<keyword evidence="2" id="KW-1185">Reference proteome</keyword>
<proteinExistence type="predicted"/>
<dbReference type="AlphaFoldDB" id="A0A9N9GSQ8"/>
<comment type="caution">
    <text evidence="1">The sequence shown here is derived from an EMBL/GenBank/DDBJ whole genome shotgun (WGS) entry which is preliminary data.</text>
</comment>
<organism evidence="1 2">
    <name type="scientific">Racocetra fulgida</name>
    <dbReference type="NCBI Taxonomy" id="60492"/>
    <lineage>
        <taxon>Eukaryota</taxon>
        <taxon>Fungi</taxon>
        <taxon>Fungi incertae sedis</taxon>
        <taxon>Mucoromycota</taxon>
        <taxon>Glomeromycotina</taxon>
        <taxon>Glomeromycetes</taxon>
        <taxon>Diversisporales</taxon>
        <taxon>Gigasporaceae</taxon>
        <taxon>Racocetra</taxon>
    </lineage>
</organism>
<evidence type="ECO:0000313" key="2">
    <source>
        <dbReference type="Proteomes" id="UP000789396"/>
    </source>
</evidence>
<feature type="non-terminal residue" evidence="1">
    <location>
        <position position="1"/>
    </location>
</feature>
<reference evidence="1" key="1">
    <citation type="submission" date="2021-06" db="EMBL/GenBank/DDBJ databases">
        <authorList>
            <person name="Kallberg Y."/>
            <person name="Tangrot J."/>
            <person name="Rosling A."/>
        </authorList>
    </citation>
    <scope>NUCLEOTIDE SEQUENCE</scope>
    <source>
        <strain evidence="1">IN212</strain>
    </source>
</reference>
<evidence type="ECO:0000313" key="1">
    <source>
        <dbReference type="EMBL" id="CAG8622732.1"/>
    </source>
</evidence>
<dbReference type="Proteomes" id="UP000789396">
    <property type="component" value="Unassembled WGS sequence"/>
</dbReference>
<protein>
    <submittedName>
        <fullName evidence="1">12267_t:CDS:1</fullName>
    </submittedName>
</protein>